<evidence type="ECO:0000313" key="4">
    <source>
        <dbReference type="EMBL" id="KAJ1916559.1"/>
    </source>
</evidence>
<gene>
    <name evidence="4" type="ORF">H4219_003727</name>
</gene>
<feature type="domain" description="HAM1-like N-terminal" evidence="3">
    <location>
        <begin position="54"/>
        <end position="681"/>
    </location>
</feature>
<protein>
    <submittedName>
        <fullName evidence="4">Uncharacterized protein</fullName>
    </submittedName>
</protein>
<evidence type="ECO:0000256" key="1">
    <source>
        <dbReference type="SAM" id="MobiDB-lite"/>
    </source>
</evidence>
<feature type="domain" description="HAM1-like C-terminal" evidence="2">
    <location>
        <begin position="726"/>
        <end position="878"/>
    </location>
</feature>
<dbReference type="PANTHER" id="PTHR31138:SF1">
    <property type="entry name" value="PDZ DOMAIN-CONTAINING PROTEIN"/>
    <property type="match status" value="1"/>
</dbReference>
<dbReference type="InterPro" id="IPR045967">
    <property type="entry name" value="HAM1-like_N"/>
</dbReference>
<dbReference type="Gene3D" id="3.15.10.10">
    <property type="entry name" value="Bactericidal permeability-increasing protein, domain 1"/>
    <property type="match status" value="1"/>
</dbReference>
<dbReference type="OrthoDB" id="19394at2759"/>
<feature type="compositionally biased region" description="Basic and acidic residues" evidence="1">
    <location>
        <begin position="173"/>
        <end position="195"/>
    </location>
</feature>
<feature type="compositionally biased region" description="Low complexity" evidence="1">
    <location>
        <begin position="196"/>
        <end position="212"/>
    </location>
</feature>
<proteinExistence type="predicted"/>
<dbReference type="Pfam" id="PF19343">
    <property type="entry name" value="HAM1_N"/>
    <property type="match status" value="1"/>
</dbReference>
<evidence type="ECO:0000313" key="5">
    <source>
        <dbReference type="Proteomes" id="UP001150538"/>
    </source>
</evidence>
<feature type="compositionally biased region" description="Low complexity" evidence="1">
    <location>
        <begin position="894"/>
        <end position="906"/>
    </location>
</feature>
<dbReference type="AlphaFoldDB" id="A0A9W8A1Z9"/>
<name>A0A9W8A1Z9_9FUNG</name>
<feature type="region of interest" description="Disordered" evidence="1">
    <location>
        <begin position="173"/>
        <end position="233"/>
    </location>
</feature>
<accession>A0A9W8A1Z9</accession>
<organism evidence="4 5">
    <name type="scientific">Mycoemilia scoparia</name>
    <dbReference type="NCBI Taxonomy" id="417184"/>
    <lineage>
        <taxon>Eukaryota</taxon>
        <taxon>Fungi</taxon>
        <taxon>Fungi incertae sedis</taxon>
        <taxon>Zoopagomycota</taxon>
        <taxon>Kickxellomycotina</taxon>
        <taxon>Kickxellomycetes</taxon>
        <taxon>Kickxellales</taxon>
        <taxon>Kickxellaceae</taxon>
        <taxon>Mycoemilia</taxon>
    </lineage>
</organism>
<keyword evidence="5" id="KW-1185">Reference proteome</keyword>
<reference evidence="4" key="1">
    <citation type="submission" date="2022-07" db="EMBL/GenBank/DDBJ databases">
        <title>Phylogenomic reconstructions and comparative analyses of Kickxellomycotina fungi.</title>
        <authorList>
            <person name="Reynolds N.K."/>
            <person name="Stajich J.E."/>
            <person name="Barry K."/>
            <person name="Grigoriev I.V."/>
            <person name="Crous P."/>
            <person name="Smith M.E."/>
        </authorList>
    </citation>
    <scope>NUCLEOTIDE SEQUENCE</scope>
    <source>
        <strain evidence="4">NBRC 100468</strain>
    </source>
</reference>
<comment type="caution">
    <text evidence="4">The sequence shown here is derived from an EMBL/GenBank/DDBJ whole genome shotgun (WGS) entry which is preliminary data.</text>
</comment>
<dbReference type="PANTHER" id="PTHR31138">
    <property type="entry name" value="CHROMOSOME 19, WHOLE GENOME SHOTGUN SEQUENCE"/>
    <property type="match status" value="1"/>
</dbReference>
<dbReference type="InterPro" id="IPR027842">
    <property type="entry name" value="HAM1-like_C"/>
</dbReference>
<evidence type="ECO:0000259" key="3">
    <source>
        <dbReference type="Pfam" id="PF19343"/>
    </source>
</evidence>
<evidence type="ECO:0000259" key="2">
    <source>
        <dbReference type="Pfam" id="PF14613"/>
    </source>
</evidence>
<dbReference type="Pfam" id="PF14613">
    <property type="entry name" value="HAM1_C"/>
    <property type="match status" value="1"/>
</dbReference>
<sequence length="937" mass="104821">MLKFEKLSRQYVMSPSTPNHESREKTLMTRNAVLDIIKQYREGNDVGFNDVAKFAYALDIEFIESVAKAKESKAFVSKIKQAISSGNTMMSVKNRDGILQKIATELNEAKDNAVEDLSGMGSTLSIEKRFLYSQAKSAKVAVGEKVQDLITVIYNSKAVRKFLTDMAELSSESAKKAGDVVEEHIKEDNVMRNSRESNSSSNSSGEARNAEAGPKPATKHQESGTAGAESRMRKKFTDIIEKSKEGKMDASDVIEKGKDIVNNELKETSKTMLMGIYEYLINITNKIYHGQITLAEARAQTLEIVFNKMLALQDQATKTGASIQRTLAEVIDNFMTDDNGAYMDCFYQLMIDLENEPNVRDAIVSLFNIIQDFKNIAVEHANKLKNAVVQDATVDEDGVITGNITDAFDDLQKLVERFASGYSLNTFVNIISRLIDEFKRDRLYSQVWDEFKRLLAWSSDQDITKSKDEFNWRAKNILARVRRITNKKAVEICAELGTELKKIWSHIRHDKYTEPFVNNIESLLKDMVIVDSHGNLNTRSGLASFFSDIASSGVGILDACEFIPIPRLEYTSKSLGLKIDNLLIPIKKCLPEYMNVCFSGEIYPRAIACPKDHSQDFSQYNHGAEQLVDINLKSIRMEAHDIAFYINKTSGFFKIEDSGLANIVSVNRGVDIQIRLRKLHSDEQKYITCHYKRRNSGVFGNRTFPWVCTIVPRERTRRFSIEDIKVDVHDLSISVSRTKHNWIYNFVMWLFKGNVKRQVSEGLKDSLEKGINFLDEEFSEQLTRLEENAKKSIESTSQQIQSAYSSAATAAAAAVTGGSAPTSSIDNLIGNILTPSSSMLFLGGVKDKTKNILSKSANIANTTTDSFKNSISENDGSSLVGEVQNQLSPRNNDNDNTNGGSNVNSNESISKTIDAAYENVIKTAQSVRKDSLLDEVS</sequence>
<feature type="region of interest" description="Disordered" evidence="1">
    <location>
        <begin position="885"/>
        <end position="907"/>
    </location>
</feature>
<dbReference type="EMBL" id="JANBPU010000099">
    <property type="protein sequence ID" value="KAJ1916559.1"/>
    <property type="molecule type" value="Genomic_DNA"/>
</dbReference>
<dbReference type="Proteomes" id="UP001150538">
    <property type="component" value="Unassembled WGS sequence"/>
</dbReference>